<gene>
    <name evidence="3" type="ORF">EZ313_06290</name>
</gene>
<feature type="compositionally biased region" description="Basic and acidic residues" evidence="1">
    <location>
        <begin position="43"/>
        <end position="52"/>
    </location>
</feature>
<dbReference type="OrthoDB" id="8912835at2"/>
<dbReference type="Proteomes" id="UP000298180">
    <property type="component" value="Unassembled WGS sequence"/>
</dbReference>
<dbReference type="RefSeq" id="WP_135262337.1">
    <property type="nucleotide sequence ID" value="NZ_SMLM01000001.1"/>
</dbReference>
<sequence length="101" mass="10648">MNSETSSSNPFPTSSSTSSTSTGGSNAGGMGADSGTVQRLAQRAHEAVDRLEQTVSTGSERMIGWQQEYGDMAREQVRTNPLAAVGVAFAVGIIFSKLFMR</sequence>
<keyword evidence="2" id="KW-0472">Membrane</keyword>
<evidence type="ECO:0000256" key="2">
    <source>
        <dbReference type="SAM" id="Phobius"/>
    </source>
</evidence>
<protein>
    <recommendedName>
        <fullName evidence="5">DUF883 domain-containing protein</fullName>
    </recommendedName>
</protein>
<dbReference type="EMBL" id="SMLM01000001">
    <property type="protein sequence ID" value="TFZ06250.1"/>
    <property type="molecule type" value="Genomic_DNA"/>
</dbReference>
<dbReference type="AlphaFoldDB" id="A0A4Z0C705"/>
<organism evidence="3 4">
    <name type="scientific">Ramlibacter henchirensis</name>
    <dbReference type="NCBI Taxonomy" id="204072"/>
    <lineage>
        <taxon>Bacteria</taxon>
        <taxon>Pseudomonadati</taxon>
        <taxon>Pseudomonadota</taxon>
        <taxon>Betaproteobacteria</taxon>
        <taxon>Burkholderiales</taxon>
        <taxon>Comamonadaceae</taxon>
        <taxon>Ramlibacter</taxon>
    </lineage>
</organism>
<evidence type="ECO:0000256" key="1">
    <source>
        <dbReference type="SAM" id="MobiDB-lite"/>
    </source>
</evidence>
<accession>A0A4Z0C705</accession>
<evidence type="ECO:0000313" key="3">
    <source>
        <dbReference type="EMBL" id="TFZ06250.1"/>
    </source>
</evidence>
<keyword evidence="2" id="KW-1133">Transmembrane helix</keyword>
<name>A0A4Z0C705_9BURK</name>
<keyword evidence="2" id="KW-0812">Transmembrane</keyword>
<proteinExistence type="predicted"/>
<feature type="compositionally biased region" description="Low complexity" evidence="1">
    <location>
        <begin position="1"/>
        <end position="24"/>
    </location>
</feature>
<evidence type="ECO:0008006" key="5">
    <source>
        <dbReference type="Google" id="ProtNLM"/>
    </source>
</evidence>
<evidence type="ECO:0000313" key="4">
    <source>
        <dbReference type="Proteomes" id="UP000298180"/>
    </source>
</evidence>
<feature type="transmembrane region" description="Helical" evidence="2">
    <location>
        <begin position="82"/>
        <end position="100"/>
    </location>
</feature>
<keyword evidence="4" id="KW-1185">Reference proteome</keyword>
<feature type="region of interest" description="Disordered" evidence="1">
    <location>
        <begin position="1"/>
        <end position="62"/>
    </location>
</feature>
<comment type="caution">
    <text evidence="3">The sequence shown here is derived from an EMBL/GenBank/DDBJ whole genome shotgun (WGS) entry which is preliminary data.</text>
</comment>
<reference evidence="3 4" key="1">
    <citation type="submission" date="2019-03" db="EMBL/GenBank/DDBJ databases">
        <title>Ramlibacter henchirensis DSM 14656, whole genome shotgun sequence.</title>
        <authorList>
            <person name="Zhang X."/>
            <person name="Feng G."/>
            <person name="Zhu H."/>
        </authorList>
    </citation>
    <scope>NUCLEOTIDE SEQUENCE [LARGE SCALE GENOMIC DNA]</scope>
    <source>
        <strain evidence="3 4">DSM 14656</strain>
    </source>
</reference>